<evidence type="ECO:0000256" key="1">
    <source>
        <dbReference type="SAM" id="MobiDB-lite"/>
    </source>
</evidence>
<dbReference type="AlphaFoldDB" id="A0A9N9L761"/>
<gene>
    <name evidence="2" type="ORF">HYFRA_00011722</name>
</gene>
<dbReference type="Proteomes" id="UP000696280">
    <property type="component" value="Unassembled WGS sequence"/>
</dbReference>
<keyword evidence="3" id="KW-1185">Reference proteome</keyword>
<evidence type="ECO:0000313" key="3">
    <source>
        <dbReference type="Proteomes" id="UP000696280"/>
    </source>
</evidence>
<evidence type="ECO:0000313" key="2">
    <source>
        <dbReference type="EMBL" id="CAG8958772.1"/>
    </source>
</evidence>
<feature type="region of interest" description="Disordered" evidence="1">
    <location>
        <begin position="38"/>
        <end position="87"/>
    </location>
</feature>
<name>A0A9N9L761_9HELO</name>
<reference evidence="2" key="1">
    <citation type="submission" date="2021-07" db="EMBL/GenBank/DDBJ databases">
        <authorList>
            <person name="Durling M."/>
        </authorList>
    </citation>
    <scope>NUCLEOTIDE SEQUENCE</scope>
</reference>
<proteinExistence type="predicted"/>
<feature type="region of interest" description="Disordered" evidence="1">
    <location>
        <begin position="1"/>
        <end position="26"/>
    </location>
</feature>
<sequence>MPPNRAHNVGGRRLPIGTASAAMPDPLSDIREMVSDDNERMLSQLPHPNHVSLRRQPSPTDDLLLSTGHQRAGIPPPPPRRRRALTDGPRTQRVAALRLMAANWQPVVAPPARPRHQATPGHTPEPHFPGPTPDVPSGRIPTPSDAEVLARRDQPWWADPEQWPESPGRRSEAVLGRRRATSLHNRLVLFAPMGQEMVAVAPPPPSSPPPPPSASTALVLFSGEQSSSPLPPGPPGAVPLLRRPDFRVGAAVGFTAGIIVHATLNNFM</sequence>
<comment type="caution">
    <text evidence="2">The sequence shown here is derived from an EMBL/GenBank/DDBJ whole genome shotgun (WGS) entry which is preliminary data.</text>
</comment>
<feature type="region of interest" description="Disordered" evidence="1">
    <location>
        <begin position="108"/>
        <end position="143"/>
    </location>
</feature>
<protein>
    <submittedName>
        <fullName evidence="2">Uncharacterized protein</fullName>
    </submittedName>
</protein>
<accession>A0A9N9L761</accession>
<dbReference type="EMBL" id="CAJVRL010000085">
    <property type="protein sequence ID" value="CAG8958772.1"/>
    <property type="molecule type" value="Genomic_DNA"/>
</dbReference>
<organism evidence="2 3">
    <name type="scientific">Hymenoscyphus fraxineus</name>
    <dbReference type="NCBI Taxonomy" id="746836"/>
    <lineage>
        <taxon>Eukaryota</taxon>
        <taxon>Fungi</taxon>
        <taxon>Dikarya</taxon>
        <taxon>Ascomycota</taxon>
        <taxon>Pezizomycotina</taxon>
        <taxon>Leotiomycetes</taxon>
        <taxon>Helotiales</taxon>
        <taxon>Helotiaceae</taxon>
        <taxon>Hymenoscyphus</taxon>
    </lineage>
</organism>
<feature type="region of interest" description="Disordered" evidence="1">
    <location>
        <begin position="156"/>
        <end position="175"/>
    </location>
</feature>